<sequence length="169" mass="20023">MMLRVIFFSFISIVGMGLIIFLYILFFLPTLDTKIKIDKNEISKKLNSNQTILIPTEFEVKNVYLIDDGLLSPHIEVHLSNEINISIHSSNYLDYEGEKNVRTKILNSLKVREYQTKDRRVIYIFKDGQLNCFYEFYETFRRSIDEYLLKKVGLNNKNQGFNPWLKHLS</sequence>
<proteinExistence type="predicted"/>
<dbReference type="Proteomes" id="UP000094580">
    <property type="component" value="Unassembled WGS sequence"/>
</dbReference>
<name>A0ABX2ZP27_9BACI</name>
<comment type="caution">
    <text evidence="2">The sequence shown here is derived from an EMBL/GenBank/DDBJ whole genome shotgun (WGS) entry which is preliminary data.</text>
</comment>
<organism evidence="2 3">
    <name type="scientific">Gottfriedia luciferensis</name>
    <dbReference type="NCBI Taxonomy" id="178774"/>
    <lineage>
        <taxon>Bacteria</taxon>
        <taxon>Bacillati</taxon>
        <taxon>Bacillota</taxon>
        <taxon>Bacilli</taxon>
        <taxon>Bacillales</taxon>
        <taxon>Bacillaceae</taxon>
        <taxon>Gottfriedia</taxon>
    </lineage>
</organism>
<accession>A0ABX2ZP27</accession>
<gene>
    <name evidence="2" type="ORF">BED47_07505</name>
</gene>
<protein>
    <submittedName>
        <fullName evidence="2">Uncharacterized protein</fullName>
    </submittedName>
</protein>
<evidence type="ECO:0000313" key="2">
    <source>
        <dbReference type="EMBL" id="ODG91491.1"/>
    </source>
</evidence>
<dbReference type="RefSeq" id="WP_069034251.1">
    <property type="nucleotide sequence ID" value="NZ_MDKC01000023.1"/>
</dbReference>
<reference evidence="2 3" key="1">
    <citation type="submission" date="2016-07" db="EMBL/GenBank/DDBJ databases">
        <authorList>
            <person name="Townsley L."/>
            <person name="Shank E.A."/>
        </authorList>
    </citation>
    <scope>NUCLEOTIDE SEQUENCE [LARGE SCALE GENOMIC DNA]</scope>
    <source>
        <strain evidence="2 3">CH01</strain>
    </source>
</reference>
<evidence type="ECO:0000256" key="1">
    <source>
        <dbReference type="SAM" id="Phobius"/>
    </source>
</evidence>
<keyword evidence="1" id="KW-0472">Membrane</keyword>
<feature type="transmembrane region" description="Helical" evidence="1">
    <location>
        <begin position="6"/>
        <end position="28"/>
    </location>
</feature>
<keyword evidence="3" id="KW-1185">Reference proteome</keyword>
<dbReference type="EMBL" id="MDKC01000023">
    <property type="protein sequence ID" value="ODG91491.1"/>
    <property type="molecule type" value="Genomic_DNA"/>
</dbReference>
<evidence type="ECO:0000313" key="3">
    <source>
        <dbReference type="Proteomes" id="UP000094580"/>
    </source>
</evidence>
<keyword evidence="1" id="KW-1133">Transmembrane helix</keyword>
<keyword evidence="1" id="KW-0812">Transmembrane</keyword>